<proteinExistence type="predicted"/>
<name>A0ACC0WXK0_9STRA</name>
<sequence>MNLTDVLGITSVEGIHKFYEAFSKAHGFAIGKGNVNVSSKSMKITRAQYHCTRAGFIASHQLNQLGCFLRSHLFAGMTTTQRSESFNALFNGRLGSKTLLMEFVTELDRIMKSRREALVKDNSERKMRNIENHPSMFMANGYK</sequence>
<protein>
    <submittedName>
        <fullName evidence="1">Uncharacterized protein</fullName>
    </submittedName>
</protein>
<accession>A0ACC0WXK0</accession>
<comment type="caution">
    <text evidence="1">The sequence shown here is derived from an EMBL/GenBank/DDBJ whole genome shotgun (WGS) entry which is preliminary data.</text>
</comment>
<evidence type="ECO:0000313" key="2">
    <source>
        <dbReference type="Proteomes" id="UP001163321"/>
    </source>
</evidence>
<organism evidence="1 2">
    <name type="scientific">Peronosclerospora sorghi</name>
    <dbReference type="NCBI Taxonomy" id="230839"/>
    <lineage>
        <taxon>Eukaryota</taxon>
        <taxon>Sar</taxon>
        <taxon>Stramenopiles</taxon>
        <taxon>Oomycota</taxon>
        <taxon>Peronosporomycetes</taxon>
        <taxon>Peronosporales</taxon>
        <taxon>Peronosporaceae</taxon>
        <taxon>Peronosclerospora</taxon>
    </lineage>
</organism>
<gene>
    <name evidence="1" type="ORF">PsorP6_000912</name>
</gene>
<keyword evidence="2" id="KW-1185">Reference proteome</keyword>
<evidence type="ECO:0000313" key="1">
    <source>
        <dbReference type="EMBL" id="KAI9922416.1"/>
    </source>
</evidence>
<reference evidence="1 2" key="1">
    <citation type="journal article" date="2022" name="bioRxiv">
        <title>The genome of the oomycete Peronosclerospora sorghi, a cosmopolitan pathogen of maize and sorghum, is inflated with dispersed pseudogenes.</title>
        <authorList>
            <person name="Fletcher K."/>
            <person name="Martin F."/>
            <person name="Isakeit T."/>
            <person name="Cavanaugh K."/>
            <person name="Magill C."/>
            <person name="Michelmore R."/>
        </authorList>
    </citation>
    <scope>NUCLEOTIDE SEQUENCE [LARGE SCALE GENOMIC DNA]</scope>
    <source>
        <strain evidence="1">P6</strain>
    </source>
</reference>
<dbReference type="EMBL" id="CM047580">
    <property type="protein sequence ID" value="KAI9922416.1"/>
    <property type="molecule type" value="Genomic_DNA"/>
</dbReference>
<dbReference type="Proteomes" id="UP001163321">
    <property type="component" value="Chromosome 1"/>
</dbReference>